<dbReference type="PANTHER" id="PTHR34606:SF15">
    <property type="entry name" value="BON DOMAIN-CONTAINING PROTEIN"/>
    <property type="match status" value="1"/>
</dbReference>
<dbReference type="OrthoDB" id="680465at2"/>
<feature type="region of interest" description="Disordered" evidence="1">
    <location>
        <begin position="1"/>
        <end position="63"/>
    </location>
</feature>
<comment type="caution">
    <text evidence="3">The sequence shown here is derived from an EMBL/GenBank/DDBJ whole genome shotgun (WGS) entry which is preliminary data.</text>
</comment>
<feature type="region of interest" description="Disordered" evidence="1">
    <location>
        <begin position="75"/>
        <end position="103"/>
    </location>
</feature>
<dbReference type="PROSITE" id="PS50914">
    <property type="entry name" value="BON"/>
    <property type="match status" value="1"/>
</dbReference>
<evidence type="ECO:0000256" key="1">
    <source>
        <dbReference type="SAM" id="MobiDB-lite"/>
    </source>
</evidence>
<feature type="domain" description="BON" evidence="2">
    <location>
        <begin position="101"/>
        <end position="169"/>
    </location>
</feature>
<dbReference type="InterPro" id="IPR007055">
    <property type="entry name" value="BON_dom"/>
</dbReference>
<name>A0A504UCP9_9HYPH</name>
<dbReference type="Pfam" id="PF04972">
    <property type="entry name" value="BON"/>
    <property type="match status" value="1"/>
</dbReference>
<evidence type="ECO:0000313" key="3">
    <source>
        <dbReference type="EMBL" id="TPP07356.1"/>
    </source>
</evidence>
<feature type="compositionally biased region" description="Basic and acidic residues" evidence="1">
    <location>
        <begin position="47"/>
        <end position="63"/>
    </location>
</feature>
<reference evidence="3 4" key="1">
    <citation type="submission" date="2019-06" db="EMBL/GenBank/DDBJ databases">
        <title>Rhizobium sp. CL12 isolated from roots of soybean.</title>
        <authorList>
            <person name="Wang C."/>
        </authorList>
    </citation>
    <scope>NUCLEOTIDE SEQUENCE [LARGE SCALE GENOMIC DNA]</scope>
    <source>
        <strain evidence="3 4">CL12</strain>
    </source>
</reference>
<dbReference type="EMBL" id="VFYP01000002">
    <property type="protein sequence ID" value="TPP07356.1"/>
    <property type="molecule type" value="Genomic_DNA"/>
</dbReference>
<dbReference type="Proteomes" id="UP000316429">
    <property type="component" value="Unassembled WGS sequence"/>
</dbReference>
<dbReference type="InterPro" id="IPR051686">
    <property type="entry name" value="Lipoprotein_DolP"/>
</dbReference>
<proteinExistence type="predicted"/>
<feature type="compositionally biased region" description="Basic and acidic residues" evidence="1">
    <location>
        <begin position="81"/>
        <end position="92"/>
    </location>
</feature>
<evidence type="ECO:0000313" key="4">
    <source>
        <dbReference type="Proteomes" id="UP000316429"/>
    </source>
</evidence>
<accession>A0A504UCP9</accession>
<dbReference type="InterPro" id="IPR047800">
    <property type="entry name" value="SWFGD_dom"/>
</dbReference>
<dbReference type="PANTHER" id="PTHR34606">
    <property type="entry name" value="BON DOMAIN-CONTAINING PROTEIN"/>
    <property type="match status" value="1"/>
</dbReference>
<dbReference type="Gene3D" id="3.30.1340.30">
    <property type="match status" value="1"/>
</dbReference>
<evidence type="ECO:0000259" key="2">
    <source>
        <dbReference type="PROSITE" id="PS50914"/>
    </source>
</evidence>
<dbReference type="AlphaFoldDB" id="A0A504UCP9"/>
<gene>
    <name evidence="3" type="ORF">FJQ55_15390</name>
</gene>
<dbReference type="NCBIfam" id="NF033157">
    <property type="entry name" value="SWFGD_domain"/>
    <property type="match status" value="1"/>
</dbReference>
<protein>
    <submittedName>
        <fullName evidence="3">BON domain-containing protein</fullName>
    </submittedName>
</protein>
<dbReference type="SMART" id="SM00749">
    <property type="entry name" value="BON"/>
    <property type="match status" value="1"/>
</dbReference>
<dbReference type="InterPro" id="IPR014004">
    <property type="entry name" value="Transpt-assoc_nodulatn_dom_bac"/>
</dbReference>
<organism evidence="3 4">
    <name type="scientific">Rhizobium glycinendophyticum</name>
    <dbReference type="NCBI Taxonomy" id="2589807"/>
    <lineage>
        <taxon>Bacteria</taxon>
        <taxon>Pseudomonadati</taxon>
        <taxon>Pseudomonadota</taxon>
        <taxon>Alphaproteobacteria</taxon>
        <taxon>Hyphomicrobiales</taxon>
        <taxon>Rhizobiaceae</taxon>
        <taxon>Rhizobium/Agrobacterium group</taxon>
        <taxon>Rhizobium</taxon>
    </lineage>
</organism>
<sequence>MGQAERPRETYGYNGDPADPGYGDNGRSNRYADAFRPGYGGSAQYRGDGRDRYRNYGRDGDRSFFDKARDEVSSWFGDSEANQRRETDDHRGKGPRGYRRSDARILEEVNDRLSDDPSLDASDIEVSVDSGEVTLTGQVTDRWEKRRAEDCADHVSGVTHVQNNLRVRLSGEGSVMTQA</sequence>
<keyword evidence="4" id="KW-1185">Reference proteome</keyword>